<organism evidence="1 2">
    <name type="scientific">Hydrococcus rivularis NIES-593</name>
    <dbReference type="NCBI Taxonomy" id="1921803"/>
    <lineage>
        <taxon>Bacteria</taxon>
        <taxon>Bacillati</taxon>
        <taxon>Cyanobacteriota</taxon>
        <taxon>Cyanophyceae</taxon>
        <taxon>Pleurocapsales</taxon>
        <taxon>Hydrococcaceae</taxon>
        <taxon>Hydrococcus</taxon>
    </lineage>
</organism>
<proteinExistence type="predicted"/>
<name>A0A1U7HAL4_9CYAN</name>
<dbReference type="PANTHER" id="PTHR37734">
    <property type="entry name" value="LARGE RIBOSOMAL RNA SUBUNIT ACCUMULATION PROTEIN YCED HOMOLOG 2, CHLOROPLASTIC"/>
    <property type="match status" value="1"/>
</dbReference>
<reference evidence="1 2" key="1">
    <citation type="submission" date="2016-11" db="EMBL/GenBank/DDBJ databases">
        <title>Draft Genome Sequences of Nine Cyanobacterial Strains from Diverse Habitats.</title>
        <authorList>
            <person name="Zhu T."/>
            <person name="Hou S."/>
            <person name="Lu X."/>
            <person name="Hess W.R."/>
        </authorList>
    </citation>
    <scope>NUCLEOTIDE SEQUENCE [LARGE SCALE GENOMIC DNA]</scope>
    <source>
        <strain evidence="1 2">NIES-593</strain>
    </source>
</reference>
<dbReference type="Pfam" id="PF02620">
    <property type="entry name" value="YceD"/>
    <property type="match status" value="1"/>
</dbReference>
<dbReference type="RefSeq" id="WP_073600940.1">
    <property type="nucleotide sequence ID" value="NZ_MRCB01000028.1"/>
</dbReference>
<dbReference type="EMBL" id="MRCB01000028">
    <property type="protein sequence ID" value="OKH20620.1"/>
    <property type="molecule type" value="Genomic_DNA"/>
</dbReference>
<sequence>MEAIYIPQLLKALERKETLQIQEFIPGLETLTPVRGSMTVNHRGNFLEVFAKAETIVTLTCDRCLKQYNHRLSLDTSEIIWLDKNADQDKAIPLEREISMEDLSETLPFDGYFEPDTWLYEQLSLLLPLRRLCTQDCQPAAPTYSQNEPGIDTRWASLEALRKQLSE</sequence>
<dbReference type="STRING" id="1921803.NIES593_18245"/>
<dbReference type="AlphaFoldDB" id="A0A1U7HAL4"/>
<comment type="caution">
    <text evidence="1">The sequence shown here is derived from an EMBL/GenBank/DDBJ whole genome shotgun (WGS) entry which is preliminary data.</text>
</comment>
<dbReference type="InterPro" id="IPR003772">
    <property type="entry name" value="YceD"/>
</dbReference>
<dbReference type="InterPro" id="IPR044985">
    <property type="entry name" value="YceD_plant"/>
</dbReference>
<protein>
    <submittedName>
        <fullName evidence="1">Metal-binding protein</fullName>
    </submittedName>
</protein>
<dbReference type="OrthoDB" id="9786554at2"/>
<dbReference type="PANTHER" id="PTHR37734:SF1">
    <property type="entry name" value="LARGE RIBOSOMAL RNA SUBUNIT ACCUMULATION PROTEIN YCED HOMOLOG 2, CHLOROPLASTIC"/>
    <property type="match status" value="1"/>
</dbReference>
<evidence type="ECO:0000313" key="1">
    <source>
        <dbReference type="EMBL" id="OKH20620.1"/>
    </source>
</evidence>
<evidence type="ECO:0000313" key="2">
    <source>
        <dbReference type="Proteomes" id="UP000186868"/>
    </source>
</evidence>
<dbReference type="Proteomes" id="UP000186868">
    <property type="component" value="Unassembled WGS sequence"/>
</dbReference>
<accession>A0A1U7HAL4</accession>
<keyword evidence="2" id="KW-1185">Reference proteome</keyword>
<gene>
    <name evidence="1" type="ORF">NIES593_18245</name>
</gene>